<feature type="chain" id="PRO_5045696485" evidence="2">
    <location>
        <begin position="22"/>
        <end position="108"/>
    </location>
</feature>
<feature type="signal peptide" evidence="2">
    <location>
        <begin position="1"/>
        <end position="21"/>
    </location>
</feature>
<reference evidence="3 4" key="1">
    <citation type="submission" date="2020-03" db="EMBL/GenBank/DDBJ databases">
        <title>Genomic Encyclopedia of Type Strains, Phase IV (KMG-IV): sequencing the most valuable type-strain genomes for metagenomic binning, comparative biology and taxonomic classification.</title>
        <authorList>
            <person name="Goeker M."/>
        </authorList>
    </citation>
    <scope>NUCLEOTIDE SEQUENCE [LARGE SCALE GENOMIC DNA]</scope>
    <source>
        <strain evidence="3 4">DSM 102865</strain>
    </source>
</reference>
<sequence length="108" mass="11513">MGGLIIVFTFYNINSSLAAGAASEGTADVTHAVSNHATFRDAGSAFGVLTGGLLPAYNHLDLIFTLLSLTLILLTWIYYRQSAFAKHKKSGAENICVGSTHNKPNSLR</sequence>
<accession>A0ABX0URC3</accession>
<keyword evidence="4" id="KW-1185">Reference proteome</keyword>
<keyword evidence="2" id="KW-0732">Signal</keyword>
<evidence type="ECO:0000256" key="2">
    <source>
        <dbReference type="SAM" id="SignalP"/>
    </source>
</evidence>
<evidence type="ECO:0000313" key="3">
    <source>
        <dbReference type="EMBL" id="NIJ55516.1"/>
    </source>
</evidence>
<proteinExistence type="predicted"/>
<keyword evidence="3" id="KW-0449">Lipoprotein</keyword>
<comment type="caution">
    <text evidence="3">The sequence shown here is derived from an EMBL/GenBank/DDBJ whole genome shotgun (WGS) entry which is preliminary data.</text>
</comment>
<dbReference type="RefSeq" id="WP_167275448.1">
    <property type="nucleotide sequence ID" value="NZ_JAASQJ010000005.1"/>
</dbReference>
<feature type="transmembrane region" description="Helical" evidence="1">
    <location>
        <begin position="62"/>
        <end position="79"/>
    </location>
</feature>
<name>A0ABX0URC3_9BACT</name>
<keyword evidence="1" id="KW-0472">Membrane</keyword>
<keyword evidence="1" id="KW-0812">Transmembrane</keyword>
<keyword evidence="1" id="KW-1133">Transmembrane helix</keyword>
<protein>
    <submittedName>
        <fullName evidence="3">Lipoprotein signal peptidase</fullName>
    </submittedName>
</protein>
<organism evidence="3 4">
    <name type="scientific">Dyadobacter arcticus</name>
    <dbReference type="NCBI Taxonomy" id="1078754"/>
    <lineage>
        <taxon>Bacteria</taxon>
        <taxon>Pseudomonadati</taxon>
        <taxon>Bacteroidota</taxon>
        <taxon>Cytophagia</taxon>
        <taxon>Cytophagales</taxon>
        <taxon>Spirosomataceae</taxon>
        <taxon>Dyadobacter</taxon>
    </lineage>
</organism>
<gene>
    <name evidence="3" type="ORF">FHS68_004705</name>
</gene>
<evidence type="ECO:0000313" key="4">
    <source>
        <dbReference type="Proteomes" id="UP001179181"/>
    </source>
</evidence>
<dbReference type="EMBL" id="JAASQJ010000005">
    <property type="protein sequence ID" value="NIJ55516.1"/>
    <property type="molecule type" value="Genomic_DNA"/>
</dbReference>
<evidence type="ECO:0000256" key="1">
    <source>
        <dbReference type="SAM" id="Phobius"/>
    </source>
</evidence>
<dbReference type="Proteomes" id="UP001179181">
    <property type="component" value="Unassembled WGS sequence"/>
</dbReference>